<protein>
    <submittedName>
        <fullName evidence="3">Sortase A</fullName>
    </submittedName>
</protein>
<gene>
    <name evidence="3" type="ORF">SAMN05660297_02269</name>
</gene>
<dbReference type="EMBL" id="FOHU01000009">
    <property type="protein sequence ID" value="SET38817.1"/>
    <property type="molecule type" value="Genomic_DNA"/>
</dbReference>
<dbReference type="AlphaFoldDB" id="A0A1I0E3A1"/>
<dbReference type="NCBIfam" id="TIGR01076">
    <property type="entry name" value="sortase_fam"/>
    <property type="match status" value="1"/>
</dbReference>
<keyword evidence="4" id="KW-1185">Reference proteome</keyword>
<proteinExistence type="predicted"/>
<reference evidence="3 4" key="1">
    <citation type="submission" date="2016-10" db="EMBL/GenBank/DDBJ databases">
        <authorList>
            <person name="de Groot N.N."/>
        </authorList>
    </citation>
    <scope>NUCLEOTIDE SEQUENCE [LARGE SCALE GENOMIC DNA]</scope>
    <source>
        <strain evidence="3 4">DSM 18979</strain>
    </source>
</reference>
<dbReference type="CDD" id="cd06166">
    <property type="entry name" value="Sortase_D_2"/>
    <property type="match status" value="1"/>
</dbReference>
<evidence type="ECO:0000313" key="3">
    <source>
        <dbReference type="EMBL" id="SET38817.1"/>
    </source>
</evidence>
<name>A0A1I0E3A1_9FIRM</name>
<dbReference type="Pfam" id="PF04203">
    <property type="entry name" value="Sortase"/>
    <property type="match status" value="1"/>
</dbReference>
<feature type="active site" description="Acyl-thioester intermediate" evidence="2">
    <location>
        <position position="218"/>
    </location>
</feature>
<dbReference type="GO" id="GO:0016787">
    <property type="term" value="F:hydrolase activity"/>
    <property type="evidence" value="ECO:0007669"/>
    <property type="project" value="UniProtKB-KW"/>
</dbReference>
<evidence type="ECO:0000256" key="2">
    <source>
        <dbReference type="PIRSR" id="PIRSR605754-1"/>
    </source>
</evidence>
<dbReference type="InterPro" id="IPR023365">
    <property type="entry name" value="Sortase_dom-sf"/>
</dbReference>
<keyword evidence="1" id="KW-0378">Hydrolase</keyword>
<dbReference type="SUPFAM" id="SSF63817">
    <property type="entry name" value="Sortase"/>
    <property type="match status" value="1"/>
</dbReference>
<dbReference type="InterPro" id="IPR005754">
    <property type="entry name" value="Sortase"/>
</dbReference>
<dbReference type="InterPro" id="IPR042000">
    <property type="entry name" value="Sortase_D_2"/>
</dbReference>
<evidence type="ECO:0000313" key="4">
    <source>
        <dbReference type="Proteomes" id="UP000199568"/>
    </source>
</evidence>
<evidence type="ECO:0000256" key="1">
    <source>
        <dbReference type="ARBA" id="ARBA00022801"/>
    </source>
</evidence>
<sequence>MELIDMKKLSYLLIVAGILIASYPKLSDMYSNYWQQRLLKELEIDDQQEEIIRENYTELNRVFEEEREVLAAMTEGTSEEIEEIEEIEEDSEENQQEVKEIPKPSIQTRGRIEIPRINLRLPILQGTSNTALNRGAGHLTGTNLPGEIGNAAIAAHRGHSYGRLFNRLDELEVGDIIIIYFNNHNYQYTVYETKLVKPTEISVLNRNSRDRVLTLITCDPIFDPTHRLIVHAIME</sequence>
<dbReference type="Gene3D" id="2.40.260.10">
    <property type="entry name" value="Sortase"/>
    <property type="match status" value="1"/>
</dbReference>
<dbReference type="STRING" id="426128.SAMN05660297_02269"/>
<feature type="active site" description="Proton donor/acceptor" evidence="2">
    <location>
        <position position="156"/>
    </location>
</feature>
<organism evidence="3 4">
    <name type="scientific">Natronincola peptidivorans</name>
    <dbReference type="NCBI Taxonomy" id="426128"/>
    <lineage>
        <taxon>Bacteria</taxon>
        <taxon>Bacillati</taxon>
        <taxon>Bacillota</taxon>
        <taxon>Clostridia</taxon>
        <taxon>Peptostreptococcales</taxon>
        <taxon>Natronincolaceae</taxon>
        <taxon>Natronincola</taxon>
    </lineage>
</organism>
<accession>A0A1I0E3A1</accession>
<dbReference type="Proteomes" id="UP000199568">
    <property type="component" value="Unassembled WGS sequence"/>
</dbReference>